<reference evidence="2" key="3">
    <citation type="submission" date="2011-05" db="EMBL/GenBank/DDBJ databases">
        <title>The Genome Sequence of Magnaporthe oryzae 70-15.</title>
        <authorList>
            <person name="Ma L.-J."/>
            <person name="Dean R.A."/>
            <person name="Gowda M."/>
            <person name="Nunes C."/>
            <person name="Young S.K."/>
            <person name="Zeng Q."/>
            <person name="Gargeya S."/>
            <person name="Fitzgerald M."/>
            <person name="Haas B."/>
            <person name="Abouelleil A."/>
            <person name="Alvarado L."/>
            <person name="Arachchi H.M."/>
            <person name="Berlin A."/>
            <person name="Brown A."/>
            <person name="Chapman S.B."/>
            <person name="Chen Z."/>
            <person name="Dunbar C."/>
            <person name="Freedman E."/>
            <person name="Gearin G."/>
            <person name="Gellesch M."/>
            <person name="Goldberg J."/>
            <person name="Griggs A."/>
            <person name="Gujja S."/>
            <person name="Heiman D."/>
            <person name="Howarth C."/>
            <person name="Larson L."/>
            <person name="Lui A."/>
            <person name="MacDonald P.J.P."/>
            <person name="Mehta T."/>
            <person name="Montmayeur A."/>
            <person name="Murphy C."/>
            <person name="Neiman D."/>
            <person name="Pearson M."/>
            <person name="Priest M."/>
            <person name="Roberts A."/>
            <person name="Saif S."/>
            <person name="Shea T."/>
            <person name="Shenoy N."/>
            <person name="Sisk P."/>
            <person name="Stolte C."/>
            <person name="Sykes S."/>
            <person name="Yandava C."/>
            <person name="Wortman J."/>
            <person name="Nusbaum C."/>
            <person name="Birren B."/>
        </authorList>
    </citation>
    <scope>NUCLEOTIDE SEQUENCE</scope>
    <source>
        <strain evidence="2">70-15</strain>
    </source>
</reference>
<dbReference type="AlphaFoldDB" id="G5EHB1"/>
<dbReference type="HOGENOM" id="CLU_1611105_0_0_1"/>
<evidence type="ECO:0000313" key="2">
    <source>
        <dbReference type="EMBL" id="EHA46734.1"/>
    </source>
</evidence>
<dbReference type="EMBL" id="CM001237">
    <property type="protein sequence ID" value="EHA46734.1"/>
    <property type="molecule type" value="Genomic_DNA"/>
</dbReference>
<reference evidence="2 3" key="1">
    <citation type="journal article" date="2005" name="Nature">
        <title>The genome sequence of the rice blast fungus Magnaporthe grisea.</title>
        <authorList>
            <person name="Dean R.A."/>
            <person name="Talbot N.J."/>
            <person name="Ebbole D.J."/>
            <person name="Farman M.L."/>
            <person name="Mitchell T.K."/>
            <person name="Orbach M.J."/>
            <person name="Thon M."/>
            <person name="Kulkarni R."/>
            <person name="Xu J.R."/>
            <person name="Pan H."/>
            <person name="Read N.D."/>
            <person name="Lee Y.H."/>
            <person name="Carbone I."/>
            <person name="Brown D."/>
            <person name="Oh Y.Y."/>
            <person name="Donofrio N."/>
            <person name="Jeong J.S."/>
            <person name="Soanes D.M."/>
            <person name="Djonovic S."/>
            <person name="Kolomiets E."/>
            <person name="Rehmeyer C."/>
            <person name="Li W."/>
            <person name="Harding M."/>
            <person name="Kim S."/>
            <person name="Lebrun M.H."/>
            <person name="Bohnert H."/>
            <person name="Coughlan S."/>
            <person name="Butler J."/>
            <person name="Calvo S."/>
            <person name="Ma L.J."/>
            <person name="Nicol R."/>
            <person name="Purcell S."/>
            <person name="Nusbaum C."/>
            <person name="Galagan J.E."/>
            <person name="Birren B.W."/>
        </authorList>
    </citation>
    <scope>NUCLEOTIDE SEQUENCE [LARGE SCALE GENOMIC DNA]</scope>
    <source>
        <strain evidence="2">70-15</strain>
        <strain evidence="3">70-15 / ATCC MYA-4617 / FGSC 8958</strain>
    </source>
</reference>
<dbReference type="EMBL" id="CM000230">
    <property type="protein sequence ID" value="EAQ70632.1"/>
    <property type="molecule type" value="Genomic_DNA"/>
</dbReference>
<sequence length="165" mass="17616">MLLKIDDRLSRLDSFGSISIQCWWDINESQSLEPLESRLAGRFNAKVTTCLASLDERHAAFHCRTNTDKATVNGLHQIAAVILEGRKSKGLRWAVATLIGTSSAATTAALLLADGNASLPTPASAAPGLPVISNDGICGTCRRVLALGLPKEGETVMGRVWRFDG</sequence>
<evidence type="ECO:0000313" key="1">
    <source>
        <dbReference type="EMBL" id="EAQ70632.1"/>
    </source>
</evidence>
<dbReference type="RefSeq" id="XP_003721477.1">
    <property type="nucleotide sequence ID" value="XM_003721429.1"/>
</dbReference>
<name>G5EHB1_PYRO7</name>
<accession>G5EHB1</accession>
<evidence type="ECO:0000313" key="3">
    <source>
        <dbReference type="Proteomes" id="UP000009058"/>
    </source>
</evidence>
<dbReference type="Proteomes" id="UP000009058">
    <property type="component" value="Chromosome 7"/>
</dbReference>
<dbReference type="KEGG" id="mgr:MGG_18089"/>
<dbReference type="VEuPathDB" id="FungiDB:MGG_18089"/>
<proteinExistence type="predicted"/>
<dbReference type="GeneID" id="12986046"/>
<keyword evidence="3" id="KW-1185">Reference proteome</keyword>
<reference evidence="1" key="2">
    <citation type="submission" date="2005-01" db="EMBL/GenBank/DDBJ databases">
        <title>The sequence of Magnaporthe grisea chromosome 7.</title>
        <authorList>
            <person name="Thon M.R."/>
            <person name="Pan H."/>
            <person name="Diener A."/>
            <person name="Papalas J."/>
            <person name="Taro A."/>
            <person name="Mitchell T."/>
            <person name="Dean R.A."/>
        </authorList>
    </citation>
    <scope>NUCLEOTIDE SEQUENCE</scope>
    <source>
        <strain evidence="1">70-15</strain>
    </source>
</reference>
<gene>
    <name evidence="1" type="ORF">MGCH7_ch7g39</name>
    <name evidence="2" type="ORF">MGG_18089</name>
</gene>
<protein>
    <submittedName>
        <fullName evidence="1">Uncharacterized protein</fullName>
    </submittedName>
</protein>
<organism evidence="1">
    <name type="scientific">Pyricularia oryzae (strain 70-15 / ATCC MYA-4617 / FGSC 8958)</name>
    <name type="common">Rice blast fungus</name>
    <name type="synonym">Magnaporthe oryzae</name>
    <dbReference type="NCBI Taxonomy" id="242507"/>
    <lineage>
        <taxon>Eukaryota</taxon>
        <taxon>Fungi</taxon>
        <taxon>Dikarya</taxon>
        <taxon>Ascomycota</taxon>
        <taxon>Pezizomycotina</taxon>
        <taxon>Sordariomycetes</taxon>
        <taxon>Sordariomycetidae</taxon>
        <taxon>Magnaporthales</taxon>
        <taxon>Pyriculariaceae</taxon>
        <taxon>Pyricularia</taxon>
    </lineage>
</organism>